<accession>A0A2P5XH05</accession>
<protein>
    <recommendedName>
        <fullName evidence="1">Eukaryotic translation initiation factor 3 subunit G N-terminal domain-containing protein</fullName>
    </recommendedName>
</protein>
<feature type="domain" description="Eukaryotic translation initiation factor 3 subunit G N-terminal" evidence="1">
    <location>
        <begin position="21"/>
        <end position="58"/>
    </location>
</feature>
<proteinExistence type="predicted"/>
<dbReference type="EMBL" id="KZ664888">
    <property type="protein sequence ID" value="PPS02633.1"/>
    <property type="molecule type" value="Genomic_DNA"/>
</dbReference>
<dbReference type="OrthoDB" id="1699438at2759"/>
<name>A0A2P5XH05_GOSBA</name>
<evidence type="ECO:0000313" key="3">
    <source>
        <dbReference type="Proteomes" id="UP000239757"/>
    </source>
</evidence>
<dbReference type="Proteomes" id="UP000239757">
    <property type="component" value="Unassembled WGS sequence"/>
</dbReference>
<evidence type="ECO:0000313" key="2">
    <source>
        <dbReference type="EMBL" id="PPS02633.1"/>
    </source>
</evidence>
<reference evidence="2 3" key="1">
    <citation type="submission" date="2015-01" db="EMBL/GenBank/DDBJ databases">
        <title>Genome of allotetraploid Gossypium barbadense reveals genomic plasticity and fiber elongation in cotton evolution.</title>
        <authorList>
            <person name="Chen X."/>
            <person name="Liu X."/>
            <person name="Zhao B."/>
            <person name="Zheng H."/>
            <person name="Hu Y."/>
            <person name="Lu G."/>
            <person name="Yang C."/>
            <person name="Chen J."/>
            <person name="Shan C."/>
            <person name="Zhang L."/>
            <person name="Zhou Y."/>
            <person name="Wang L."/>
            <person name="Guo W."/>
            <person name="Bai Y."/>
            <person name="Ruan J."/>
            <person name="Shangguan X."/>
            <person name="Mao Y."/>
            <person name="Jiang J."/>
            <person name="Zhu Y."/>
            <person name="Lei J."/>
            <person name="Kang H."/>
            <person name="Chen S."/>
            <person name="He X."/>
            <person name="Wang R."/>
            <person name="Wang Y."/>
            <person name="Chen J."/>
            <person name="Wang L."/>
            <person name="Yu S."/>
            <person name="Wang B."/>
            <person name="Wei J."/>
            <person name="Song S."/>
            <person name="Lu X."/>
            <person name="Gao Z."/>
            <person name="Gu W."/>
            <person name="Deng X."/>
            <person name="Ma D."/>
            <person name="Wang S."/>
            <person name="Liang W."/>
            <person name="Fang L."/>
            <person name="Cai C."/>
            <person name="Zhu X."/>
            <person name="Zhou B."/>
            <person name="Zhang Y."/>
            <person name="Chen Z."/>
            <person name="Xu S."/>
            <person name="Zhu R."/>
            <person name="Wang S."/>
            <person name="Zhang T."/>
            <person name="Zhao G."/>
        </authorList>
    </citation>
    <scope>NUCLEOTIDE SEQUENCE [LARGE SCALE GENOMIC DNA]</scope>
    <source>
        <strain evidence="3">cv. Xinhai21</strain>
        <tissue evidence="2">Leaf</tissue>
    </source>
</reference>
<organism evidence="2 3">
    <name type="scientific">Gossypium barbadense</name>
    <name type="common">Sea Island cotton</name>
    <name type="synonym">Hibiscus barbadensis</name>
    <dbReference type="NCBI Taxonomy" id="3634"/>
    <lineage>
        <taxon>Eukaryota</taxon>
        <taxon>Viridiplantae</taxon>
        <taxon>Streptophyta</taxon>
        <taxon>Embryophyta</taxon>
        <taxon>Tracheophyta</taxon>
        <taxon>Spermatophyta</taxon>
        <taxon>Magnoliopsida</taxon>
        <taxon>eudicotyledons</taxon>
        <taxon>Gunneridae</taxon>
        <taxon>Pentapetalae</taxon>
        <taxon>rosids</taxon>
        <taxon>malvids</taxon>
        <taxon>Malvales</taxon>
        <taxon>Malvaceae</taxon>
        <taxon>Malvoideae</taxon>
        <taxon>Gossypium</taxon>
    </lineage>
</organism>
<gene>
    <name evidence="2" type="ORF">GOBAR_AA18030</name>
</gene>
<dbReference type="AlphaFoldDB" id="A0A2P5XH05"/>
<evidence type="ECO:0000259" key="1">
    <source>
        <dbReference type="Pfam" id="PF12353"/>
    </source>
</evidence>
<dbReference type="InterPro" id="IPR024675">
    <property type="entry name" value="eIF3g_N"/>
</dbReference>
<dbReference type="Pfam" id="PF12353">
    <property type="entry name" value="eIF3g"/>
    <property type="match status" value="1"/>
</dbReference>
<sequence>MRIILDEDDGEDLDFLLPPKQVIGPDENGIKKVIEYKFNDEGNKVKITMTIQPSKTQNNGDRAKLLDKEGTTCPILLQLFGRASLSSAFGPTIDDIDEIGKMVDTRDSKSRAKEHRGLSRLQGIILRMLIESEKGNHSFLKPAFLRPKSQRRESSLPFLAVVYPVVDVSGSSPLMSNLRRSVNDGKVEVMKHSILKAFHLGFQGERKSRIGTSMAVKLLKFTFREVLKYAQRRQEVFN</sequence>